<evidence type="ECO:0000256" key="9">
    <source>
        <dbReference type="ARBA" id="ARBA00022840"/>
    </source>
</evidence>
<dbReference type="Gene3D" id="3.30.200.20">
    <property type="entry name" value="Phosphorylase Kinase, domain 1"/>
    <property type="match status" value="1"/>
</dbReference>
<dbReference type="InterPro" id="IPR017441">
    <property type="entry name" value="Protein_kinase_ATP_BS"/>
</dbReference>
<dbReference type="GO" id="GO:0006950">
    <property type="term" value="P:response to stress"/>
    <property type="evidence" value="ECO:0007669"/>
    <property type="project" value="UniProtKB-ARBA"/>
</dbReference>
<dbReference type="CDD" id="cd14066">
    <property type="entry name" value="STKc_IRAK"/>
    <property type="match status" value="1"/>
</dbReference>
<keyword evidence="4 15" id="KW-0812">Transmembrane</keyword>
<evidence type="ECO:0000259" key="18">
    <source>
        <dbReference type="PROSITE" id="PS51473"/>
    </source>
</evidence>
<feature type="transmembrane region" description="Helical" evidence="15">
    <location>
        <begin position="293"/>
        <end position="314"/>
    </location>
</feature>
<dbReference type="AlphaFoldDB" id="A0AAX6DHW5"/>
<sequence>MIHSHNRNLATMANLPYHLLLLLYFLTTPMAQPIHRCGGSNYTANSTFGTNLKRLLASLSSSNSTYATNAEGASPDRTYGLVLCRGDVDPSFCPTCYDNMSQNVTELCTYSKSAVVWDPNCLLRYSDVRFFSSLDTPAVDIGLYNVQAAPDPDTFSNMSRRLFEEVSYHAAYKSSSLLFSTGLLSYSGGSWPIYSLAQCTRDLSADLCSQCLRQVLDYYWGCCKANIGGWYVGKSCNYRYEVHPFYKGDPSVLLTLPLKSSPPPTSPPPVSSTPTKQDPSPRKEGKKKNTGEVLAIGISLAVALVLSLVFYICFCKRRSAKNTAGKSKMEEILNMESLLIDLSIIKDATDNFADSNKLGQGGFGTVYKGILPDGQEVAVKRLSATSRQGLEELKNELLLVARLQHKNLVRLRGVCLQKEEKLLVYEYLPNRSLDTFMFDPIKCKQLNWPIRFEIIRGIARGLRYLHEESHLKVIHRDLKASNVLLDAELNPKIADFGMARLFGVDQTHHATSRVVGTFGYIAPEYAMRGQFSVKSDVFSFGVLVLEIVTGRKSNTFGDSGDEQDLLSYTWKHWSEDTGLEIVDPSLGEGFSRNEVLRCIQVGLLCVQDVPASRPLMSSAILMLDSPTATLRAPVQPTFSAGISRTDCTDRSASESRSIAGSVNDVTISELHPR</sequence>
<feature type="chain" id="PRO_5043926489" evidence="16">
    <location>
        <begin position="32"/>
        <end position="673"/>
    </location>
</feature>
<evidence type="ECO:0000256" key="1">
    <source>
        <dbReference type="ARBA" id="ARBA00004167"/>
    </source>
</evidence>
<keyword evidence="8 19" id="KW-0418">Kinase</keyword>
<dbReference type="InterPro" id="IPR001245">
    <property type="entry name" value="Ser-Thr/Tyr_kinase_cat_dom"/>
</dbReference>
<feature type="domain" description="Gnk2-homologous" evidence="18">
    <location>
        <begin position="137"/>
        <end position="245"/>
    </location>
</feature>
<name>A0AAX6DHW5_IRIPA</name>
<evidence type="ECO:0000256" key="5">
    <source>
        <dbReference type="ARBA" id="ARBA00022729"/>
    </source>
</evidence>
<comment type="caution">
    <text evidence="19">The sequence shown here is derived from an EMBL/GenBank/DDBJ whole genome shotgun (WGS) entry which is preliminary data.</text>
</comment>
<keyword evidence="3" id="KW-0808">Transferase</keyword>
<evidence type="ECO:0000313" key="19">
    <source>
        <dbReference type="EMBL" id="KAJ6791367.1"/>
    </source>
</evidence>
<dbReference type="InterPro" id="IPR008271">
    <property type="entry name" value="Ser/Thr_kinase_AS"/>
</dbReference>
<dbReference type="PROSITE" id="PS00108">
    <property type="entry name" value="PROTEIN_KINASE_ST"/>
    <property type="match status" value="1"/>
</dbReference>
<feature type="signal peptide" evidence="16">
    <location>
        <begin position="1"/>
        <end position="31"/>
    </location>
</feature>
<evidence type="ECO:0000256" key="4">
    <source>
        <dbReference type="ARBA" id="ARBA00022692"/>
    </source>
</evidence>
<dbReference type="InterPro" id="IPR011009">
    <property type="entry name" value="Kinase-like_dom_sf"/>
</dbReference>
<dbReference type="Gene3D" id="3.30.430.20">
    <property type="entry name" value="Gnk2 domain, C-X8-C-X2-C motif"/>
    <property type="match status" value="2"/>
</dbReference>
<evidence type="ECO:0000256" key="16">
    <source>
        <dbReference type="SAM" id="SignalP"/>
    </source>
</evidence>
<evidence type="ECO:0000256" key="14">
    <source>
        <dbReference type="SAM" id="MobiDB-lite"/>
    </source>
</evidence>
<comment type="subcellular location">
    <subcellularLocation>
        <location evidence="1">Membrane</location>
        <topology evidence="1">Single-pass membrane protein</topology>
    </subcellularLocation>
</comment>
<evidence type="ECO:0000256" key="10">
    <source>
        <dbReference type="ARBA" id="ARBA00022989"/>
    </source>
</evidence>
<evidence type="ECO:0000256" key="2">
    <source>
        <dbReference type="ARBA" id="ARBA00022527"/>
    </source>
</evidence>
<dbReference type="InterPro" id="IPR038408">
    <property type="entry name" value="GNK2_sf"/>
</dbReference>
<dbReference type="Proteomes" id="UP001140949">
    <property type="component" value="Unassembled WGS sequence"/>
</dbReference>
<evidence type="ECO:0000256" key="7">
    <source>
        <dbReference type="ARBA" id="ARBA00022741"/>
    </source>
</evidence>
<keyword evidence="10 15" id="KW-1133">Transmembrane helix</keyword>
<evidence type="ECO:0000256" key="3">
    <source>
        <dbReference type="ARBA" id="ARBA00022679"/>
    </source>
</evidence>
<evidence type="ECO:0000313" key="20">
    <source>
        <dbReference type="Proteomes" id="UP001140949"/>
    </source>
</evidence>
<feature type="compositionally biased region" description="Basic and acidic residues" evidence="14">
    <location>
        <begin position="279"/>
        <end position="288"/>
    </location>
</feature>
<proteinExistence type="predicted"/>
<keyword evidence="9 13" id="KW-0067">ATP-binding</keyword>
<dbReference type="Gene3D" id="1.10.510.10">
    <property type="entry name" value="Transferase(Phosphotransferase) domain 1"/>
    <property type="match status" value="1"/>
</dbReference>
<dbReference type="EMBL" id="JANAVB010044419">
    <property type="protein sequence ID" value="KAJ6791367.1"/>
    <property type="molecule type" value="Genomic_DNA"/>
</dbReference>
<dbReference type="SMART" id="SM00220">
    <property type="entry name" value="S_TKc"/>
    <property type="match status" value="1"/>
</dbReference>
<reference evidence="19" key="1">
    <citation type="journal article" date="2023" name="GigaByte">
        <title>Genome assembly of the bearded iris, Iris pallida Lam.</title>
        <authorList>
            <person name="Bruccoleri R.E."/>
            <person name="Oakeley E.J."/>
            <person name="Faust A.M.E."/>
            <person name="Altorfer M."/>
            <person name="Dessus-Babus S."/>
            <person name="Burckhardt D."/>
            <person name="Oertli M."/>
            <person name="Naumann U."/>
            <person name="Petersen F."/>
            <person name="Wong J."/>
        </authorList>
    </citation>
    <scope>NUCLEOTIDE SEQUENCE</scope>
    <source>
        <strain evidence="19">GSM-AAB239-AS_SAM_17_03QT</strain>
    </source>
</reference>
<evidence type="ECO:0000256" key="8">
    <source>
        <dbReference type="ARBA" id="ARBA00022777"/>
    </source>
</evidence>
<keyword evidence="19" id="KW-0675">Receptor</keyword>
<keyword evidence="11 15" id="KW-0472">Membrane</keyword>
<reference evidence="19" key="2">
    <citation type="submission" date="2023-04" db="EMBL/GenBank/DDBJ databases">
        <authorList>
            <person name="Bruccoleri R.E."/>
            <person name="Oakeley E.J."/>
            <person name="Faust A.-M."/>
            <person name="Dessus-Babus S."/>
            <person name="Altorfer M."/>
            <person name="Burckhardt D."/>
            <person name="Oertli M."/>
            <person name="Naumann U."/>
            <person name="Petersen F."/>
            <person name="Wong J."/>
        </authorList>
    </citation>
    <scope>NUCLEOTIDE SEQUENCE</scope>
    <source>
        <strain evidence="19">GSM-AAB239-AS_SAM_17_03QT</strain>
        <tissue evidence="19">Leaf</tissue>
    </source>
</reference>
<feature type="compositionally biased region" description="Pro residues" evidence="14">
    <location>
        <begin position="260"/>
        <end position="271"/>
    </location>
</feature>
<feature type="domain" description="Protein kinase" evidence="17">
    <location>
        <begin position="352"/>
        <end position="638"/>
    </location>
</feature>
<dbReference type="InterPro" id="IPR002902">
    <property type="entry name" value="GNK2"/>
</dbReference>
<keyword evidence="12" id="KW-0325">Glycoprotein</keyword>
<dbReference type="SUPFAM" id="SSF56112">
    <property type="entry name" value="Protein kinase-like (PK-like)"/>
    <property type="match status" value="1"/>
</dbReference>
<keyword evidence="20" id="KW-1185">Reference proteome</keyword>
<feature type="region of interest" description="Disordered" evidence="14">
    <location>
        <begin position="257"/>
        <end position="288"/>
    </location>
</feature>
<dbReference type="CDD" id="cd23509">
    <property type="entry name" value="Gnk2-like"/>
    <property type="match status" value="2"/>
</dbReference>
<feature type="domain" description="Gnk2-homologous" evidence="18">
    <location>
        <begin position="30"/>
        <end position="130"/>
    </location>
</feature>
<dbReference type="GO" id="GO:0005524">
    <property type="term" value="F:ATP binding"/>
    <property type="evidence" value="ECO:0007669"/>
    <property type="project" value="UniProtKB-UniRule"/>
</dbReference>
<dbReference type="GO" id="GO:0004674">
    <property type="term" value="F:protein serine/threonine kinase activity"/>
    <property type="evidence" value="ECO:0007669"/>
    <property type="project" value="UniProtKB-KW"/>
</dbReference>
<feature type="binding site" evidence="13">
    <location>
        <position position="380"/>
    </location>
    <ligand>
        <name>ATP</name>
        <dbReference type="ChEBI" id="CHEBI:30616"/>
    </ligand>
</feature>
<keyword evidence="5 16" id="KW-0732">Signal</keyword>
<protein>
    <submittedName>
        <fullName evidence="19">Receptor-like protein kinase</fullName>
    </submittedName>
</protein>
<dbReference type="FunFam" id="1.10.510.10:FF:000129">
    <property type="entry name" value="cysteine-rich receptor-like protein kinase 10"/>
    <property type="match status" value="1"/>
</dbReference>
<dbReference type="GO" id="GO:0005886">
    <property type="term" value="C:plasma membrane"/>
    <property type="evidence" value="ECO:0007669"/>
    <property type="project" value="TreeGrafter"/>
</dbReference>
<organism evidence="19 20">
    <name type="scientific">Iris pallida</name>
    <name type="common">Sweet iris</name>
    <dbReference type="NCBI Taxonomy" id="29817"/>
    <lineage>
        <taxon>Eukaryota</taxon>
        <taxon>Viridiplantae</taxon>
        <taxon>Streptophyta</taxon>
        <taxon>Embryophyta</taxon>
        <taxon>Tracheophyta</taxon>
        <taxon>Spermatophyta</taxon>
        <taxon>Magnoliopsida</taxon>
        <taxon>Liliopsida</taxon>
        <taxon>Asparagales</taxon>
        <taxon>Iridaceae</taxon>
        <taxon>Iridoideae</taxon>
        <taxon>Irideae</taxon>
        <taxon>Iris</taxon>
    </lineage>
</organism>
<dbReference type="Pfam" id="PF07714">
    <property type="entry name" value="PK_Tyr_Ser-Thr"/>
    <property type="match status" value="1"/>
</dbReference>
<keyword evidence="6" id="KW-0677">Repeat</keyword>
<keyword evidence="2" id="KW-0723">Serine/threonine-protein kinase</keyword>
<dbReference type="PROSITE" id="PS00107">
    <property type="entry name" value="PROTEIN_KINASE_ATP"/>
    <property type="match status" value="1"/>
</dbReference>
<dbReference type="PROSITE" id="PS50011">
    <property type="entry name" value="PROTEIN_KINASE_DOM"/>
    <property type="match status" value="1"/>
</dbReference>
<dbReference type="FunFam" id="3.30.200.20:FF:000142">
    <property type="entry name" value="Cysteine-rich receptor-like protein kinase 10"/>
    <property type="match status" value="1"/>
</dbReference>
<dbReference type="InterPro" id="IPR000719">
    <property type="entry name" value="Prot_kinase_dom"/>
</dbReference>
<evidence type="ECO:0000256" key="12">
    <source>
        <dbReference type="ARBA" id="ARBA00023180"/>
    </source>
</evidence>
<evidence type="ECO:0000256" key="11">
    <source>
        <dbReference type="ARBA" id="ARBA00023136"/>
    </source>
</evidence>
<keyword evidence="7 13" id="KW-0547">Nucleotide-binding</keyword>
<dbReference type="PANTHER" id="PTHR27002:SF1040">
    <property type="entry name" value="OS07G0538400 PROTEIN"/>
    <property type="match status" value="1"/>
</dbReference>
<gene>
    <name evidence="19" type="ORF">M6B38_244470</name>
</gene>
<evidence type="ECO:0000256" key="6">
    <source>
        <dbReference type="ARBA" id="ARBA00022737"/>
    </source>
</evidence>
<evidence type="ECO:0000259" key="17">
    <source>
        <dbReference type="PROSITE" id="PS50011"/>
    </source>
</evidence>
<evidence type="ECO:0000256" key="15">
    <source>
        <dbReference type="SAM" id="Phobius"/>
    </source>
</evidence>
<dbReference type="Pfam" id="PF01657">
    <property type="entry name" value="Stress-antifung"/>
    <property type="match status" value="2"/>
</dbReference>
<dbReference type="PROSITE" id="PS51473">
    <property type="entry name" value="GNK2"/>
    <property type="match status" value="2"/>
</dbReference>
<accession>A0AAX6DHW5</accession>
<evidence type="ECO:0000256" key="13">
    <source>
        <dbReference type="PROSITE-ProRule" id="PRU10141"/>
    </source>
</evidence>
<dbReference type="PANTHER" id="PTHR27002">
    <property type="entry name" value="RECEPTOR-LIKE SERINE/THREONINE-PROTEIN KINASE SD1-8"/>
    <property type="match status" value="1"/>
</dbReference>